<gene>
    <name evidence="3" type="ORF">ACFOZ4_22765</name>
</gene>
<proteinExistence type="predicted"/>
<evidence type="ECO:0000313" key="4">
    <source>
        <dbReference type="Proteomes" id="UP001595816"/>
    </source>
</evidence>
<keyword evidence="4" id="KW-1185">Reference proteome</keyword>
<keyword evidence="2" id="KW-0732">Signal</keyword>
<evidence type="ECO:0000256" key="1">
    <source>
        <dbReference type="SAM" id="Phobius"/>
    </source>
</evidence>
<feature type="chain" id="PRO_5046045291" evidence="2">
    <location>
        <begin position="22"/>
        <end position="227"/>
    </location>
</feature>
<comment type="caution">
    <text evidence="3">The sequence shown here is derived from an EMBL/GenBank/DDBJ whole genome shotgun (WGS) entry which is preliminary data.</text>
</comment>
<reference evidence="4" key="1">
    <citation type="journal article" date="2019" name="Int. J. Syst. Evol. Microbiol.">
        <title>The Global Catalogue of Microorganisms (GCM) 10K type strain sequencing project: providing services to taxonomists for standard genome sequencing and annotation.</title>
        <authorList>
            <consortium name="The Broad Institute Genomics Platform"/>
            <consortium name="The Broad Institute Genome Sequencing Center for Infectious Disease"/>
            <person name="Wu L."/>
            <person name="Ma J."/>
        </authorList>
    </citation>
    <scope>NUCLEOTIDE SEQUENCE [LARGE SCALE GENOMIC DNA]</scope>
    <source>
        <strain evidence="4">CGMCC 4.7289</strain>
    </source>
</reference>
<accession>A0ABV8LSD7</accession>
<dbReference type="Proteomes" id="UP001595816">
    <property type="component" value="Unassembled WGS sequence"/>
</dbReference>
<dbReference type="RefSeq" id="WP_253760763.1">
    <property type="nucleotide sequence ID" value="NZ_JAMZDZ010000001.1"/>
</dbReference>
<name>A0ABV8LSD7_9ACTN</name>
<sequence length="227" mass="23778">MHHPRRAIAALLAALAVTVFAAPVRAAAHPFGDPQTVAISLDAARSEVVHIRWKVGGLDDLTLLGVSLGLLPRDRVMLDGAVFFQASDAAAIGPSPRFAEYLLRQVTVASDGETCAGTVQPPADLAKSGVTLDFACPAAVGKVTIAVRTLTDLNSAYQTLATGPNGERAVYAAGKDTHDWVLGSASGDETKRSAAVQLGLVVGVSLLVVVLLVLLVRRKQRTKRVTR</sequence>
<organism evidence="3 4">
    <name type="scientific">Hamadaea flava</name>
    <dbReference type="NCBI Taxonomy" id="1742688"/>
    <lineage>
        <taxon>Bacteria</taxon>
        <taxon>Bacillati</taxon>
        <taxon>Actinomycetota</taxon>
        <taxon>Actinomycetes</taxon>
        <taxon>Micromonosporales</taxon>
        <taxon>Micromonosporaceae</taxon>
        <taxon>Hamadaea</taxon>
    </lineage>
</organism>
<evidence type="ECO:0000256" key="2">
    <source>
        <dbReference type="SAM" id="SignalP"/>
    </source>
</evidence>
<feature type="transmembrane region" description="Helical" evidence="1">
    <location>
        <begin position="194"/>
        <end position="216"/>
    </location>
</feature>
<keyword evidence="1" id="KW-0472">Membrane</keyword>
<keyword evidence="1" id="KW-1133">Transmembrane helix</keyword>
<protein>
    <submittedName>
        <fullName evidence="3">Uncharacterized protein</fullName>
    </submittedName>
</protein>
<dbReference type="EMBL" id="JBHSAY010000010">
    <property type="protein sequence ID" value="MFC4133444.1"/>
    <property type="molecule type" value="Genomic_DNA"/>
</dbReference>
<evidence type="ECO:0000313" key="3">
    <source>
        <dbReference type="EMBL" id="MFC4133444.1"/>
    </source>
</evidence>
<feature type="signal peptide" evidence="2">
    <location>
        <begin position="1"/>
        <end position="21"/>
    </location>
</feature>
<keyword evidence="1" id="KW-0812">Transmembrane</keyword>